<reference evidence="3" key="1">
    <citation type="submission" date="2021-01" db="EMBL/GenBank/DDBJ databases">
        <title>Caligus Genome Assembly.</title>
        <authorList>
            <person name="Gallardo-Escarate C."/>
        </authorList>
    </citation>
    <scope>NUCLEOTIDE SEQUENCE [LARGE SCALE GENOMIC DNA]</scope>
</reference>
<feature type="region of interest" description="Disordered" evidence="1">
    <location>
        <begin position="1"/>
        <end position="35"/>
    </location>
</feature>
<sequence length="49" mass="5151">MQHGLCGDDASNDPSCGPGSVKGPGRPQGLKHVPHRYCVPCEGNRLPPK</sequence>
<accession>A0A7T8QUC2</accession>
<evidence type="ECO:0000313" key="3">
    <source>
        <dbReference type="Proteomes" id="UP000595437"/>
    </source>
</evidence>
<gene>
    <name evidence="2" type="ORF">FKW44_008541</name>
</gene>
<evidence type="ECO:0000256" key="1">
    <source>
        <dbReference type="SAM" id="MobiDB-lite"/>
    </source>
</evidence>
<dbReference type="AlphaFoldDB" id="A0A7T8QUC2"/>
<protein>
    <submittedName>
        <fullName evidence="2">Uncharacterized protein</fullName>
    </submittedName>
</protein>
<evidence type="ECO:0000313" key="2">
    <source>
        <dbReference type="EMBL" id="QQP55385.1"/>
    </source>
</evidence>
<dbReference type="EMBL" id="CP045894">
    <property type="protein sequence ID" value="QQP55385.1"/>
    <property type="molecule type" value="Genomic_DNA"/>
</dbReference>
<name>A0A7T8QUC2_CALRO</name>
<dbReference type="Proteomes" id="UP000595437">
    <property type="component" value="Chromosome 5"/>
</dbReference>
<organism evidence="2 3">
    <name type="scientific">Caligus rogercresseyi</name>
    <name type="common">Sea louse</name>
    <dbReference type="NCBI Taxonomy" id="217165"/>
    <lineage>
        <taxon>Eukaryota</taxon>
        <taxon>Metazoa</taxon>
        <taxon>Ecdysozoa</taxon>
        <taxon>Arthropoda</taxon>
        <taxon>Crustacea</taxon>
        <taxon>Multicrustacea</taxon>
        <taxon>Hexanauplia</taxon>
        <taxon>Copepoda</taxon>
        <taxon>Siphonostomatoida</taxon>
        <taxon>Caligidae</taxon>
        <taxon>Caligus</taxon>
    </lineage>
</organism>
<proteinExistence type="predicted"/>
<keyword evidence="3" id="KW-1185">Reference proteome</keyword>